<sequence>MKQIEGRVTGSEHVVKKIENRFCFITEEFDNMRQENMELKEKLLEVQSRSMRENLLFGGILEDPREKDDYDNIETETVLKKFIKEKLKINEEIKFHIVHRLRPRKDAKPRTIVAKFESRKDRNKVLRAAPAKLKETSFSVFEQYPYEMVERRNVLWPIFKREQRLGNHARLKEDKLYVNGHRIYPEDVIEAQKNASNVPNNPSQDNMYPSQQGSQFLREHFGSRDESRADSEFVLWVKVDIPMQLTKIMFGCIYVPPENSRYSSKDAFDEIETELITLKDQSTATALLGDFNARTGSLCDYIIPDDELSKILNYDGIDEIDRCLYDYYNLCLYNVSLQRSSEDKGRINVYGNKLLQLCKNNCLYIANGRIGNDKNMGKVTSKETSLVDYLIVSGDLFPYITEFEVIDFDSLFSDIHCRLQFNLSAMLPDDLLDKNNSPNVPSKHIRWIGDKRDQFVDSVESKLTIDNLSNQLDTLDITNENFQTDLNELVESLNKVFLDSAIENFGNKPAKINRNSKQHQPWFNAQCRLKRDNFHQAKKNIIYLKQRKVDTI</sequence>
<dbReference type="SUPFAM" id="SSF56219">
    <property type="entry name" value="DNase I-like"/>
    <property type="match status" value="1"/>
</dbReference>
<evidence type="ECO:0000313" key="2">
    <source>
        <dbReference type="Proteomes" id="UP000683360"/>
    </source>
</evidence>
<gene>
    <name evidence="1" type="ORF">MEDL_25242</name>
</gene>
<reference evidence="1" key="1">
    <citation type="submission" date="2021-03" db="EMBL/GenBank/DDBJ databases">
        <authorList>
            <person name="Bekaert M."/>
        </authorList>
    </citation>
    <scope>NUCLEOTIDE SEQUENCE</scope>
</reference>
<dbReference type="Gene3D" id="3.60.10.10">
    <property type="entry name" value="Endonuclease/exonuclease/phosphatase"/>
    <property type="match status" value="1"/>
</dbReference>
<dbReference type="EMBL" id="CAJPWZ010001257">
    <property type="protein sequence ID" value="CAG2211312.1"/>
    <property type="molecule type" value="Genomic_DNA"/>
</dbReference>
<evidence type="ECO:0008006" key="3">
    <source>
        <dbReference type="Google" id="ProtNLM"/>
    </source>
</evidence>
<protein>
    <recommendedName>
        <fullName evidence="3">Endonuclease/exonuclease/phosphatase domain-containing protein</fullName>
    </recommendedName>
</protein>
<comment type="caution">
    <text evidence="1">The sequence shown here is derived from an EMBL/GenBank/DDBJ whole genome shotgun (WGS) entry which is preliminary data.</text>
</comment>
<dbReference type="OrthoDB" id="6082598at2759"/>
<dbReference type="InterPro" id="IPR036691">
    <property type="entry name" value="Endo/exonu/phosph_ase_sf"/>
</dbReference>
<dbReference type="Proteomes" id="UP000683360">
    <property type="component" value="Unassembled WGS sequence"/>
</dbReference>
<accession>A0A8S3RS22</accession>
<dbReference type="AlphaFoldDB" id="A0A8S3RS22"/>
<name>A0A8S3RS22_MYTED</name>
<organism evidence="1 2">
    <name type="scientific">Mytilus edulis</name>
    <name type="common">Blue mussel</name>
    <dbReference type="NCBI Taxonomy" id="6550"/>
    <lineage>
        <taxon>Eukaryota</taxon>
        <taxon>Metazoa</taxon>
        <taxon>Spiralia</taxon>
        <taxon>Lophotrochozoa</taxon>
        <taxon>Mollusca</taxon>
        <taxon>Bivalvia</taxon>
        <taxon>Autobranchia</taxon>
        <taxon>Pteriomorphia</taxon>
        <taxon>Mytilida</taxon>
        <taxon>Mytiloidea</taxon>
        <taxon>Mytilidae</taxon>
        <taxon>Mytilinae</taxon>
        <taxon>Mytilus</taxon>
    </lineage>
</organism>
<evidence type="ECO:0000313" key="1">
    <source>
        <dbReference type="EMBL" id="CAG2211312.1"/>
    </source>
</evidence>
<proteinExistence type="predicted"/>
<dbReference type="Gene3D" id="3.30.70.1820">
    <property type="entry name" value="L1 transposable element, RRM domain"/>
    <property type="match status" value="1"/>
</dbReference>
<keyword evidence="2" id="KW-1185">Reference proteome</keyword>